<feature type="compositionally biased region" description="Basic and acidic residues" evidence="2">
    <location>
        <begin position="94"/>
        <end position="105"/>
    </location>
</feature>
<keyword evidence="1" id="KW-0175">Coiled coil</keyword>
<evidence type="ECO:0008006" key="5">
    <source>
        <dbReference type="Google" id="ProtNLM"/>
    </source>
</evidence>
<keyword evidence="4" id="KW-1185">Reference proteome</keyword>
<organism evidence="3 4">
    <name type="scientific">Acetomicrobium flavidum</name>
    <dbReference type="NCBI Taxonomy" id="49896"/>
    <lineage>
        <taxon>Bacteria</taxon>
        <taxon>Thermotogati</taxon>
        <taxon>Synergistota</taxon>
        <taxon>Synergistia</taxon>
        <taxon>Synergistales</taxon>
        <taxon>Acetomicrobiaceae</taxon>
        <taxon>Acetomicrobium</taxon>
    </lineage>
</organism>
<evidence type="ECO:0000256" key="1">
    <source>
        <dbReference type="SAM" id="Coils"/>
    </source>
</evidence>
<reference evidence="3 4" key="1">
    <citation type="submission" date="2016-11" db="EMBL/GenBank/DDBJ databases">
        <authorList>
            <person name="Varghese N."/>
            <person name="Submissions S."/>
        </authorList>
    </citation>
    <scope>NUCLEOTIDE SEQUENCE [LARGE SCALE GENOMIC DNA]</scope>
    <source>
        <strain evidence="3 4">DSM 20664</strain>
    </source>
</reference>
<protein>
    <recommendedName>
        <fullName evidence="5">Cell division protein ZapB</fullName>
    </recommendedName>
</protein>
<evidence type="ECO:0000313" key="3">
    <source>
        <dbReference type="EMBL" id="SIN62645.1"/>
    </source>
</evidence>
<feature type="coiled-coil region" evidence="1">
    <location>
        <begin position="4"/>
        <end position="84"/>
    </location>
</feature>
<name>A0ABY1JAW2_9BACT</name>
<evidence type="ECO:0000256" key="2">
    <source>
        <dbReference type="SAM" id="MobiDB-lite"/>
    </source>
</evidence>
<sequence length="105" mass="12610">MQPLEKIEQLIDSLCEKFAAIREENERLYKQIETFKGQLQEKDLEIIRLKKDQQRQMETLERELMRLKKERSEYEDKLSKLHQKLSASLGVSTEESKRNNEEKQG</sequence>
<feature type="region of interest" description="Disordered" evidence="2">
    <location>
        <begin position="85"/>
        <end position="105"/>
    </location>
</feature>
<accession>A0ABY1JAW2</accession>
<dbReference type="Proteomes" id="UP000185093">
    <property type="component" value="Unassembled WGS sequence"/>
</dbReference>
<dbReference type="EMBL" id="FSQZ01000001">
    <property type="protein sequence ID" value="SIN62645.1"/>
    <property type="molecule type" value="Genomic_DNA"/>
</dbReference>
<gene>
    <name evidence="3" type="ORF">SAMN05444368_0214</name>
</gene>
<comment type="caution">
    <text evidence="3">The sequence shown here is derived from an EMBL/GenBank/DDBJ whole genome shotgun (WGS) entry which is preliminary data.</text>
</comment>
<proteinExistence type="predicted"/>
<evidence type="ECO:0000313" key="4">
    <source>
        <dbReference type="Proteomes" id="UP000185093"/>
    </source>
</evidence>
<dbReference type="RefSeq" id="WP_014806773.1">
    <property type="nucleotide sequence ID" value="NZ_DAONBL010000001.1"/>
</dbReference>